<comment type="caution">
    <text evidence="2">The sequence shown here is derived from an EMBL/GenBank/DDBJ whole genome shotgun (WGS) entry which is preliminary data.</text>
</comment>
<organism evidence="2 3">
    <name type="scientific">Porites evermanni</name>
    <dbReference type="NCBI Taxonomy" id="104178"/>
    <lineage>
        <taxon>Eukaryota</taxon>
        <taxon>Metazoa</taxon>
        <taxon>Cnidaria</taxon>
        <taxon>Anthozoa</taxon>
        <taxon>Hexacorallia</taxon>
        <taxon>Scleractinia</taxon>
        <taxon>Fungiina</taxon>
        <taxon>Poritidae</taxon>
        <taxon>Porites</taxon>
    </lineage>
</organism>
<protein>
    <submittedName>
        <fullName evidence="2">Uncharacterized protein</fullName>
    </submittedName>
</protein>
<feature type="compositionally biased region" description="Acidic residues" evidence="1">
    <location>
        <begin position="176"/>
        <end position="187"/>
    </location>
</feature>
<dbReference type="EMBL" id="CALNXI010001787">
    <property type="protein sequence ID" value="CAH3177077.1"/>
    <property type="molecule type" value="Genomic_DNA"/>
</dbReference>
<keyword evidence="3" id="KW-1185">Reference proteome</keyword>
<dbReference type="PANTHER" id="PTHR33206">
    <property type="entry name" value="PROTEIN CBG10425"/>
    <property type="match status" value="1"/>
</dbReference>
<proteinExistence type="predicted"/>
<accession>A0ABN8RFW2</accession>
<gene>
    <name evidence="2" type="ORF">PEVE_00010974</name>
</gene>
<evidence type="ECO:0000256" key="1">
    <source>
        <dbReference type="SAM" id="MobiDB-lite"/>
    </source>
</evidence>
<evidence type="ECO:0000313" key="3">
    <source>
        <dbReference type="Proteomes" id="UP001159427"/>
    </source>
</evidence>
<evidence type="ECO:0000313" key="2">
    <source>
        <dbReference type="EMBL" id="CAH3177077.1"/>
    </source>
</evidence>
<dbReference type="PANTHER" id="PTHR33206:SF1">
    <property type="entry name" value="DNA-DIRECTED DNA POLYMERASE"/>
    <property type="match status" value="1"/>
</dbReference>
<dbReference type="Proteomes" id="UP001159427">
    <property type="component" value="Unassembled WGS sequence"/>
</dbReference>
<name>A0ABN8RFW2_9CNID</name>
<sequence length="256" mass="29885">MTSIFKCTVLHLLITTGKKTIKKMLPTSPLHFATAALIATMLYWKKSSRLNRHKKTCDGKVQLKYPGGAYHVPKTWFEQLEEEGIIVPQEARYFPYHATFECYFDQEKAQELKNKDKLNWQSSHVPLTVSVCSKVSGHQAPKCFVSNGGPNEFISEFIQYLTNISLKSSSLLHEHDDEEDEEIESENEDRAFLDDETEEQEDISFYRRLNVELDSERRQERKQQRDELALYEDVLFGQEQTRDNKVLNELEEKLNV</sequence>
<reference evidence="2 3" key="1">
    <citation type="submission" date="2022-05" db="EMBL/GenBank/DDBJ databases">
        <authorList>
            <consortium name="Genoscope - CEA"/>
            <person name="William W."/>
        </authorList>
    </citation>
    <scope>NUCLEOTIDE SEQUENCE [LARGE SCALE GENOMIC DNA]</scope>
</reference>
<feature type="region of interest" description="Disordered" evidence="1">
    <location>
        <begin position="172"/>
        <end position="199"/>
    </location>
</feature>